<evidence type="ECO:0000313" key="1">
    <source>
        <dbReference type="EMBL" id="GAJ39602.1"/>
    </source>
</evidence>
<dbReference type="Proteomes" id="UP000023561">
    <property type="component" value="Unassembled WGS sequence"/>
</dbReference>
<keyword evidence="2" id="KW-1185">Reference proteome</keyword>
<dbReference type="AlphaFoldDB" id="A0A023DED6"/>
<reference evidence="1 2" key="1">
    <citation type="submission" date="2014-04" db="EMBL/GenBank/DDBJ databases">
        <title>Whole genome shotgun sequence of Geobacillus caldoxylosilyticus NBRC 107762.</title>
        <authorList>
            <person name="Hosoyama A."/>
            <person name="Hosoyama Y."/>
            <person name="Katano-Makiyama Y."/>
            <person name="Tsuchikane K."/>
            <person name="Ohji S."/>
            <person name="Ichikawa N."/>
            <person name="Yamazoe A."/>
            <person name="Fujita N."/>
        </authorList>
    </citation>
    <scope>NUCLEOTIDE SEQUENCE [LARGE SCALE GENOMIC DNA]</scope>
    <source>
        <strain evidence="1 2">NBRC 107762</strain>
    </source>
</reference>
<proteinExistence type="predicted"/>
<dbReference type="EMBL" id="BAWO01000022">
    <property type="protein sequence ID" value="GAJ39602.1"/>
    <property type="molecule type" value="Genomic_DNA"/>
</dbReference>
<evidence type="ECO:0000313" key="2">
    <source>
        <dbReference type="Proteomes" id="UP000023561"/>
    </source>
</evidence>
<gene>
    <name evidence="1" type="ORF">GCA01S_022_00820</name>
</gene>
<protein>
    <submittedName>
        <fullName evidence="1">Uncharacterized protein</fullName>
    </submittedName>
</protein>
<organism evidence="1 2">
    <name type="scientific">Parageobacillus caldoxylosilyticus NBRC 107762</name>
    <dbReference type="NCBI Taxonomy" id="1220594"/>
    <lineage>
        <taxon>Bacteria</taxon>
        <taxon>Bacillati</taxon>
        <taxon>Bacillota</taxon>
        <taxon>Bacilli</taxon>
        <taxon>Bacillales</taxon>
        <taxon>Anoxybacillaceae</taxon>
        <taxon>Saccharococcus</taxon>
    </lineage>
</organism>
<accession>A0A023DED6</accession>
<sequence>MLSSIVGSQLGFSISYIAEDRLFITKVAAIGAIAIHTKKLATNCCKSRKRGCLLLYVQKAEELGSEAACIFIIAAIYRPLNKHVRKYYIKFTWR</sequence>
<name>A0A023DED6_9BACL</name>
<comment type="caution">
    <text evidence="1">The sequence shown here is derived from an EMBL/GenBank/DDBJ whole genome shotgun (WGS) entry which is preliminary data.</text>
</comment>